<accession>A0A9X1FZ58</accession>
<dbReference type="InterPro" id="IPR021735">
    <property type="entry name" value="DUF3306"/>
</dbReference>
<evidence type="ECO:0000256" key="1">
    <source>
        <dbReference type="SAM" id="MobiDB-lite"/>
    </source>
</evidence>
<dbReference type="RefSeq" id="WP_219506202.1">
    <property type="nucleotide sequence ID" value="NZ_JAHXDN010000006.1"/>
</dbReference>
<dbReference type="Proteomes" id="UP001138661">
    <property type="component" value="Unassembled WGS sequence"/>
</dbReference>
<proteinExistence type="predicted"/>
<dbReference type="AlphaFoldDB" id="A0A9X1FZ58"/>
<keyword evidence="3" id="KW-1185">Reference proteome</keyword>
<feature type="region of interest" description="Disordered" evidence="1">
    <location>
        <begin position="150"/>
        <end position="200"/>
    </location>
</feature>
<evidence type="ECO:0000313" key="2">
    <source>
        <dbReference type="EMBL" id="MBW4710057.1"/>
    </source>
</evidence>
<comment type="caution">
    <text evidence="2">The sequence shown here is derived from an EMBL/GenBank/DDBJ whole genome shotgun (WGS) entry which is preliminary data.</text>
</comment>
<sequence>MTAQASFWARRRAGAKAEAEAEARAESAATEAAQAAELAGKDDADVLTELGLPDPATLQAGDDFAAFMARDVPRHLQNKALRTLWRSNPVLACVDGLNEYDDDYRAAMLAGGPIKTAYQVGKGMLSHLEETARQEEAARVAAEMDDAEEVVPEPEDGVIAQPAAEPAGAPQAALSYSAEEETPAEQAPRRMRFRFEEASV</sequence>
<feature type="compositionally biased region" description="Low complexity" evidence="1">
    <location>
        <begin position="160"/>
        <end position="173"/>
    </location>
</feature>
<reference evidence="2" key="1">
    <citation type="submission" date="2021-07" db="EMBL/GenBank/DDBJ databases">
        <title>Roseobacter insulae sp. nov., isolated from a tidal flat.</title>
        <authorList>
            <person name="Park S."/>
            <person name="Yoon J.-H."/>
        </authorList>
    </citation>
    <scope>NUCLEOTIDE SEQUENCE</scope>
    <source>
        <strain evidence="2">YSTF-M11</strain>
    </source>
</reference>
<name>A0A9X1FZ58_9RHOB</name>
<protein>
    <submittedName>
        <fullName evidence="2">DUF3306 domain-containing protein</fullName>
    </submittedName>
</protein>
<dbReference type="EMBL" id="JAHXDN010000006">
    <property type="protein sequence ID" value="MBW4710057.1"/>
    <property type="molecule type" value="Genomic_DNA"/>
</dbReference>
<organism evidence="2 3">
    <name type="scientific">Roseobacter insulae</name>
    <dbReference type="NCBI Taxonomy" id="2859783"/>
    <lineage>
        <taxon>Bacteria</taxon>
        <taxon>Pseudomonadati</taxon>
        <taxon>Pseudomonadota</taxon>
        <taxon>Alphaproteobacteria</taxon>
        <taxon>Rhodobacterales</taxon>
        <taxon>Roseobacteraceae</taxon>
        <taxon>Roseobacter</taxon>
    </lineage>
</organism>
<dbReference type="Pfam" id="PF11748">
    <property type="entry name" value="DUF3306"/>
    <property type="match status" value="1"/>
</dbReference>
<gene>
    <name evidence="2" type="ORF">KX928_19915</name>
</gene>
<evidence type="ECO:0000313" key="3">
    <source>
        <dbReference type="Proteomes" id="UP001138661"/>
    </source>
</evidence>